<accession>A0ABD1IVR9</accession>
<organism evidence="3 4">
    <name type="scientific">Coilia grayii</name>
    <name type="common">Gray's grenadier anchovy</name>
    <dbReference type="NCBI Taxonomy" id="363190"/>
    <lineage>
        <taxon>Eukaryota</taxon>
        <taxon>Metazoa</taxon>
        <taxon>Chordata</taxon>
        <taxon>Craniata</taxon>
        <taxon>Vertebrata</taxon>
        <taxon>Euteleostomi</taxon>
        <taxon>Actinopterygii</taxon>
        <taxon>Neopterygii</taxon>
        <taxon>Teleostei</taxon>
        <taxon>Clupei</taxon>
        <taxon>Clupeiformes</taxon>
        <taxon>Clupeoidei</taxon>
        <taxon>Engraulidae</taxon>
        <taxon>Coilinae</taxon>
        <taxon>Coilia</taxon>
    </lineage>
</organism>
<dbReference type="EMBL" id="JBHFQA010000022">
    <property type="protein sequence ID" value="KAL2078927.1"/>
    <property type="molecule type" value="Genomic_DNA"/>
</dbReference>
<evidence type="ECO:0000313" key="4">
    <source>
        <dbReference type="Proteomes" id="UP001591681"/>
    </source>
</evidence>
<keyword evidence="4" id="KW-1185">Reference proteome</keyword>
<dbReference type="CDD" id="cd09076">
    <property type="entry name" value="L1-EN"/>
    <property type="match status" value="1"/>
</dbReference>
<feature type="domain" description="Reverse transcriptase" evidence="1">
    <location>
        <begin position="438"/>
        <end position="547"/>
    </location>
</feature>
<dbReference type="Pfam" id="PF13966">
    <property type="entry name" value="zf-RVT"/>
    <property type="match status" value="1"/>
</dbReference>
<dbReference type="InterPro" id="IPR026960">
    <property type="entry name" value="RVT-Znf"/>
</dbReference>
<dbReference type="PANTHER" id="PTHR19446">
    <property type="entry name" value="REVERSE TRANSCRIPTASES"/>
    <property type="match status" value="1"/>
</dbReference>
<dbReference type="SUPFAM" id="SSF56219">
    <property type="entry name" value="DNase I-like"/>
    <property type="match status" value="1"/>
</dbReference>
<dbReference type="AlphaFoldDB" id="A0ABD1IVR9"/>
<reference evidence="3 4" key="1">
    <citation type="submission" date="2024-09" db="EMBL/GenBank/DDBJ databases">
        <title>A chromosome-level genome assembly of Gray's grenadier anchovy, Coilia grayii.</title>
        <authorList>
            <person name="Fu Z."/>
        </authorList>
    </citation>
    <scope>NUCLEOTIDE SEQUENCE [LARGE SCALE GENOMIC DNA]</scope>
    <source>
        <strain evidence="3">G4</strain>
        <tissue evidence="3">Muscle</tissue>
    </source>
</reference>
<dbReference type="Gene3D" id="3.60.10.10">
    <property type="entry name" value="Endonuclease/exonuclease/phosphatase"/>
    <property type="match status" value="1"/>
</dbReference>
<dbReference type="Proteomes" id="UP001591681">
    <property type="component" value="Unassembled WGS sequence"/>
</dbReference>
<dbReference type="CDD" id="cd01650">
    <property type="entry name" value="RT_nLTR_like"/>
    <property type="match status" value="1"/>
</dbReference>
<comment type="caution">
    <text evidence="3">The sequence shown here is derived from an EMBL/GenBank/DDBJ whole genome shotgun (WGS) entry which is preliminary data.</text>
</comment>
<evidence type="ECO:0008006" key="5">
    <source>
        <dbReference type="Google" id="ProtNLM"/>
    </source>
</evidence>
<evidence type="ECO:0000259" key="1">
    <source>
        <dbReference type="Pfam" id="PF00078"/>
    </source>
</evidence>
<feature type="domain" description="Reverse transcriptase zinc-binding" evidence="2">
    <location>
        <begin position="888"/>
        <end position="959"/>
    </location>
</feature>
<protein>
    <recommendedName>
        <fullName evidence="5">Reverse transcriptase domain-containing protein</fullName>
    </recommendedName>
</protein>
<gene>
    <name evidence="3" type="ORF">ACEWY4_024671</name>
</gene>
<evidence type="ECO:0000313" key="3">
    <source>
        <dbReference type="EMBL" id="KAL2078927.1"/>
    </source>
</evidence>
<dbReference type="InterPro" id="IPR000477">
    <property type="entry name" value="RT_dom"/>
</dbReference>
<proteinExistence type="predicted"/>
<dbReference type="InterPro" id="IPR036691">
    <property type="entry name" value="Endo/exonu/phosph_ase_sf"/>
</dbReference>
<name>A0ABD1IVR9_9TELE</name>
<dbReference type="Pfam" id="PF00078">
    <property type="entry name" value="RVT_1"/>
    <property type="match status" value="1"/>
</dbReference>
<sequence>MATDRMLFLNTIGNVLGNVSSDDILILGGDFNCTAQNMDRNHAEPHMPSRRRLLEIIHSNDLSDIWRNFHVGQKQYTWVHSYNNFFSLARLDRFYCFKHQLSFFKTSSIFPVGFSDHSLVFCSFFLESVKPKSAYWHFNTNLLADGHFREVFLFFWREFRNTKTCYRSLQQWWDCAKTQIKQLCQEYTANVTRSITHSVRKLEEEIIELQTLAEQTGNQVSTEILKIKKKTLADFLGLRAQGALVRSRFQSVEMMDVPSKFFFNLECKNGQRKIIHALRGEDGEILSDSAGIRVRAVNFYKELYKCDIAQDQATDKAFLCDLPKVSEEANTALGRVLTLEELERALQSMESGKAPGVDGLPVDFYKSFWPVLGTDVLAVLKDSIARGKLPLSCRRAVLTLLPKKGDLTDIRSWRPVSVLCSEYKLLSKVLANRLGEGQGCPLSGMLYSLAIEPLLVRLRRDIGGLKIPNCDEVFKLSAYADDVAVLVNGQRDINTLLKICDEFKVVSSAKVNWSKSTALLVGEWGNGEPCLPAGLSWNRGGFKYLGVFLGDDVFIQKNFEGVVEKVKGRLQKWKFLFRITSYKGRVLIINNLVASSLWHRLACVDPPSNLLAKIQSTLVDFFWDNLHWVPQSVLYLPKEDGGHGLIHLQSRTAAFRLQFVQRLLTGSVDSSWKAVACCVLKCFGELGMDRSLFWLNPNRMRLNSLPVFYKNLFKVWSLFIKQRTKVERSLFWLLNEPLFYGSSLDVSQELSLLPTTKLISAGVITLGDLVEIAGPELKNCSALAHHLGVRSNRIVDQVLRKWQSLLTMEQMQMLGDFWRGECSPNCQDPFPRFTLLPDLAGCTGCYLCPVKVVFLGSEAATGKSLYKMCVITLNKRSLDKRVDTPWREVLQIDNNFKPQWRALYKSPLTKKVGDLQWRILHGAIAVNAFISVLNPGVDEGCPFCSLRETVFHVFLHCSRLRPLFGLMSTLFVQFNESFSLETFILGFKYVQKYRFKCQLLNFLLGQAKMAVYISRKRKVEQGLNVDVLMVFFTLVRCRILIDFNFYKSMKTLDVFVDRWCYNNVLCTVENDKLQFAHSFEK</sequence>
<evidence type="ECO:0000259" key="2">
    <source>
        <dbReference type="Pfam" id="PF13966"/>
    </source>
</evidence>